<sequence length="38" mass="4234">MKGNIKGKREEGDTVREELVLEVLKEFQGSEGRAEGVD</sequence>
<gene>
    <name evidence="1" type="ORF">MetMK1DRAFT_00017210</name>
</gene>
<protein>
    <submittedName>
        <fullName evidence="1">Uncharacterized protein</fullName>
    </submittedName>
</protein>
<name>H2C598_9CREN</name>
<dbReference type="AlphaFoldDB" id="H2C598"/>
<accession>H2C598</accession>
<evidence type="ECO:0000313" key="1">
    <source>
        <dbReference type="EMBL" id="EHP68975.1"/>
    </source>
</evidence>
<proteinExistence type="predicted"/>
<dbReference type="STRING" id="671065.MetMK1DRAFT_00017210"/>
<organism evidence="1 2">
    <name type="scientific">Metallosphaera yellowstonensis MK1</name>
    <dbReference type="NCBI Taxonomy" id="671065"/>
    <lineage>
        <taxon>Archaea</taxon>
        <taxon>Thermoproteota</taxon>
        <taxon>Thermoprotei</taxon>
        <taxon>Sulfolobales</taxon>
        <taxon>Sulfolobaceae</taxon>
        <taxon>Metallosphaera</taxon>
    </lineage>
</organism>
<dbReference type="Proteomes" id="UP000003980">
    <property type="component" value="Unassembled WGS sequence"/>
</dbReference>
<evidence type="ECO:0000313" key="2">
    <source>
        <dbReference type="Proteomes" id="UP000003980"/>
    </source>
</evidence>
<dbReference type="EMBL" id="JH597768">
    <property type="protein sequence ID" value="EHP68975.1"/>
    <property type="molecule type" value="Genomic_DNA"/>
</dbReference>
<reference evidence="1 2" key="1">
    <citation type="submission" date="2012-01" db="EMBL/GenBank/DDBJ databases">
        <title>Improved High-Quality Draft sequence of Metallosphaera yellowstonensis MK1.</title>
        <authorList>
            <consortium name="US DOE Joint Genome Institute"/>
            <person name="Lucas S."/>
            <person name="Han J."/>
            <person name="Cheng J.-F."/>
            <person name="Goodwin L."/>
            <person name="Pitluck S."/>
            <person name="Peters L."/>
            <person name="Teshima H."/>
            <person name="Detter J.C."/>
            <person name="Han C."/>
            <person name="Tapia R."/>
            <person name="Land M."/>
            <person name="Hauser L."/>
            <person name="Kyrpides N."/>
            <person name="Kozubal M."/>
            <person name="Macur R.E."/>
            <person name="Jay Z."/>
            <person name="Inskeep W."/>
            <person name="Woyke T."/>
        </authorList>
    </citation>
    <scope>NUCLEOTIDE SEQUENCE [LARGE SCALE GENOMIC DNA]</scope>
    <source>
        <strain evidence="1 2">MK1</strain>
    </source>
</reference>
<keyword evidence="2" id="KW-1185">Reference proteome</keyword>
<dbReference type="HOGENOM" id="CLU_3323043_0_0_2"/>